<reference evidence="2 3" key="1">
    <citation type="journal article" date="2018" name="Mol. Biol. Evol.">
        <title>Broad Genomic Sampling Reveals a Smut Pathogenic Ancestry of the Fungal Clade Ustilaginomycotina.</title>
        <authorList>
            <person name="Kijpornyongpan T."/>
            <person name="Mondo S.J."/>
            <person name="Barry K."/>
            <person name="Sandor L."/>
            <person name="Lee J."/>
            <person name="Lipzen A."/>
            <person name="Pangilinan J."/>
            <person name="LaButti K."/>
            <person name="Hainaut M."/>
            <person name="Henrissat B."/>
            <person name="Grigoriev I.V."/>
            <person name="Spatafora J.W."/>
            <person name="Aime M.C."/>
        </authorList>
    </citation>
    <scope>NUCLEOTIDE SEQUENCE [LARGE SCALE GENOMIC DNA]</scope>
    <source>
        <strain evidence="2 3">MCA 5214</strain>
    </source>
</reference>
<feature type="transmembrane region" description="Helical" evidence="1">
    <location>
        <begin position="162"/>
        <end position="187"/>
    </location>
</feature>
<feature type="transmembrane region" description="Helical" evidence="1">
    <location>
        <begin position="126"/>
        <end position="150"/>
    </location>
</feature>
<dbReference type="Proteomes" id="UP000245884">
    <property type="component" value="Unassembled WGS sequence"/>
</dbReference>
<keyword evidence="1" id="KW-1133">Transmembrane helix</keyword>
<feature type="transmembrane region" description="Helical" evidence="1">
    <location>
        <begin position="85"/>
        <end position="106"/>
    </location>
</feature>
<feature type="transmembrane region" description="Helical" evidence="1">
    <location>
        <begin position="207"/>
        <end position="224"/>
    </location>
</feature>
<keyword evidence="1" id="KW-0812">Transmembrane</keyword>
<name>A0A316UKV7_9BASI</name>
<keyword evidence="1" id="KW-0472">Membrane</keyword>
<feature type="transmembrane region" description="Helical" evidence="1">
    <location>
        <begin position="46"/>
        <end position="64"/>
    </location>
</feature>
<dbReference type="EMBL" id="KZ819678">
    <property type="protein sequence ID" value="PWN25011.1"/>
    <property type="molecule type" value="Genomic_DNA"/>
</dbReference>
<dbReference type="RefSeq" id="XP_025359623.1">
    <property type="nucleotide sequence ID" value="XM_025509944.1"/>
</dbReference>
<gene>
    <name evidence="2" type="ORF">BDZ90DRAFT_91773</name>
</gene>
<evidence type="ECO:0000313" key="3">
    <source>
        <dbReference type="Proteomes" id="UP000245884"/>
    </source>
</evidence>
<sequence length="228" mass="24638">MLGLESSSLVDTSTTVSAATAGMAHGHGSRKPAVTQAYVAAKSDLWSPYVGLQFSVLLLTLVASEAVRYFRGQRRLGQGSSDPSIVKGTVVAVCTTTVVQSIFTFYGGYTVFVQNWGRTSPGLRELMYGNMVSDAVIAAIVHSLYSWYLFTLTSGQMRWGGWLLASIIMIFSTAQLACSILAALGFAQSTPWLPESDVQLTRAVFRAWLGICAGTDLFISRWGVCPQR</sequence>
<dbReference type="GeneID" id="37031767"/>
<dbReference type="OrthoDB" id="2536347at2759"/>
<keyword evidence="3" id="KW-1185">Reference proteome</keyword>
<dbReference type="AlphaFoldDB" id="A0A316UKV7"/>
<evidence type="ECO:0000256" key="1">
    <source>
        <dbReference type="SAM" id="Phobius"/>
    </source>
</evidence>
<accession>A0A316UKV7</accession>
<protein>
    <submittedName>
        <fullName evidence="2">Uncharacterized protein</fullName>
    </submittedName>
</protein>
<evidence type="ECO:0000313" key="2">
    <source>
        <dbReference type="EMBL" id="PWN25011.1"/>
    </source>
</evidence>
<proteinExistence type="predicted"/>
<organism evidence="2 3">
    <name type="scientific">Jaminaea rosea</name>
    <dbReference type="NCBI Taxonomy" id="1569628"/>
    <lineage>
        <taxon>Eukaryota</taxon>
        <taxon>Fungi</taxon>
        <taxon>Dikarya</taxon>
        <taxon>Basidiomycota</taxon>
        <taxon>Ustilaginomycotina</taxon>
        <taxon>Exobasidiomycetes</taxon>
        <taxon>Microstromatales</taxon>
        <taxon>Microstromatales incertae sedis</taxon>
        <taxon>Jaminaea</taxon>
    </lineage>
</organism>